<dbReference type="AlphaFoldDB" id="A0AAU7BDU3"/>
<dbReference type="Pfam" id="PF14461">
    <property type="entry name" value="Prok-E2_B"/>
    <property type="match status" value="1"/>
</dbReference>
<dbReference type="SUPFAM" id="SSF69572">
    <property type="entry name" value="Activating enzymes of the ubiquitin-like proteins"/>
    <property type="match status" value="1"/>
</dbReference>
<dbReference type="InterPro" id="IPR035985">
    <property type="entry name" value="Ubiquitin-activating_enz"/>
</dbReference>
<gene>
    <name evidence="3" type="ORF">ABH853_18790</name>
</gene>
<dbReference type="InterPro" id="IPR032701">
    <property type="entry name" value="Prok-E2_B_dom"/>
</dbReference>
<dbReference type="InterPro" id="IPR000594">
    <property type="entry name" value="ThiF_NAD_FAD-bd"/>
</dbReference>
<dbReference type="Pfam" id="PF00899">
    <property type="entry name" value="ThiF"/>
    <property type="match status" value="1"/>
</dbReference>
<organism evidence="3">
    <name type="scientific">Pseudomonas sp. 13.2</name>
    <dbReference type="NCBI Taxonomy" id="3144665"/>
    <lineage>
        <taxon>Bacteria</taxon>
        <taxon>Pseudomonadati</taxon>
        <taxon>Pseudomonadota</taxon>
        <taxon>Gammaproteobacteria</taxon>
        <taxon>Pseudomonadales</taxon>
        <taxon>Pseudomonadaceae</taxon>
        <taxon>Pseudomonas</taxon>
    </lineage>
</organism>
<evidence type="ECO:0000259" key="1">
    <source>
        <dbReference type="Pfam" id="PF00899"/>
    </source>
</evidence>
<dbReference type="GO" id="GO:0008641">
    <property type="term" value="F:ubiquitin-like modifier activating enzyme activity"/>
    <property type="evidence" value="ECO:0007669"/>
    <property type="project" value="InterPro"/>
</dbReference>
<reference evidence="3" key="1">
    <citation type="journal article" date="2019" name="Microbiol. Resour. Announc.">
        <title>Draft Genome Sequences of Five Environmental Bacterial Isolates That Degrade Polyethylene Terephthalate Plastic.</title>
        <authorList>
            <person name="Leon-Zayas R."/>
            <person name="Roberts C."/>
            <person name="Vague M."/>
            <person name="Mellies J.L."/>
        </authorList>
    </citation>
    <scope>NUCLEOTIDE SEQUENCE</scope>
    <source>
        <strain evidence="3">13.2</strain>
    </source>
</reference>
<keyword evidence="3" id="KW-0548">Nucleotidyltransferase</keyword>
<feature type="domain" description="Prokaryotic E2 family B" evidence="2">
    <location>
        <begin position="33"/>
        <end position="133"/>
    </location>
</feature>
<proteinExistence type="predicted"/>
<reference evidence="3" key="2">
    <citation type="submission" date="2024-05" db="EMBL/GenBank/DDBJ databases">
        <authorList>
            <person name="Mellies J."/>
            <person name="Newton I."/>
        </authorList>
    </citation>
    <scope>NUCLEOTIDE SEQUENCE</scope>
    <source>
        <strain evidence="3">13.2</strain>
    </source>
</reference>
<sequence>MDFEGLGDVLRYMHGLGFKARPTKNGIRRFLGTLKSTAGPVPIELAIADWDFLVYPTIRITEKPPFLPIRMAHGVVGGDFCYLAEGSVVLDRYNPTGAIAFCLQQATSLIDQLISNPTQSQADMQAEFQSYWAGSSLGTLLPIGLSELSSELDEAKVYKLSPKGPFGDIITTSKEALDRVARSWGASVQPLEAQSCWLLRTTAAPDMSSALPWTVKETLDWLKTWDRSLYAALQKRIKADTSILDLSRIYILIDSPAGWIGFGFSVNKRYLTKATSKGAAGSRKFAGKAYFQYLHRFGGSDKIFRLLTTDLSADFLHTRNLSGSLKNGLSGLKIALLGCGSVGGYIAQALTRLGAGTDGGLLTLIDNQFLQPENIGRHALGFNALLKRKSNALKDELDLQFPYSNIESRPIAITPKLDYSSFDLIINATGEEPLSEMLNALRIRDEGTFPPVLHAWIKGNGECVQALWTDSLKNGCFRCLRRYEPGSEMAERFKVLKNEVEKGFRACQHFTPYAVSASLSAAALVADMLIDWKKNGSPSPRFRTRAVENADTFKIKNQDITPLSGCPACGTK</sequence>
<dbReference type="Gene3D" id="3.40.50.720">
    <property type="entry name" value="NAD(P)-binding Rossmann-like Domain"/>
    <property type="match status" value="1"/>
</dbReference>
<accession>A0AAU7BDU3</accession>
<name>A0AAU7BDU3_9PSED</name>
<feature type="domain" description="THIF-type NAD/FAD binding fold" evidence="1">
    <location>
        <begin position="329"/>
        <end position="489"/>
    </location>
</feature>
<keyword evidence="3" id="KW-0808">Transferase</keyword>
<dbReference type="GO" id="GO:0016779">
    <property type="term" value="F:nucleotidyltransferase activity"/>
    <property type="evidence" value="ECO:0007669"/>
    <property type="project" value="UniProtKB-KW"/>
</dbReference>
<evidence type="ECO:0000313" key="3">
    <source>
        <dbReference type="EMBL" id="XBG30664.1"/>
    </source>
</evidence>
<dbReference type="EMBL" id="CP157179">
    <property type="protein sequence ID" value="XBG30664.1"/>
    <property type="molecule type" value="Genomic_DNA"/>
</dbReference>
<evidence type="ECO:0000259" key="2">
    <source>
        <dbReference type="Pfam" id="PF14461"/>
    </source>
</evidence>
<protein>
    <submittedName>
        <fullName evidence="3">ThiF family adenylyltransferase</fullName>
    </submittedName>
</protein>